<dbReference type="EMBL" id="AOMB01000030">
    <property type="protein sequence ID" value="EMA38453.1"/>
    <property type="molecule type" value="Genomic_DNA"/>
</dbReference>
<dbReference type="PATRIC" id="fig|1132509.6.peg.2226"/>
<accession>M0LZ70</accession>
<dbReference type="AlphaFoldDB" id="M0LZ70"/>
<keyword evidence="2" id="KW-1185">Reference proteome</keyword>
<dbReference type="Proteomes" id="UP000011566">
    <property type="component" value="Unassembled WGS sequence"/>
</dbReference>
<reference evidence="1 2" key="1">
    <citation type="journal article" date="2014" name="PLoS Genet.">
        <title>Phylogenetically driven sequencing of extremely halophilic archaea reveals strategies for static and dynamic osmo-response.</title>
        <authorList>
            <person name="Becker E.A."/>
            <person name="Seitzer P.M."/>
            <person name="Tritt A."/>
            <person name="Larsen D."/>
            <person name="Krusor M."/>
            <person name="Yao A.I."/>
            <person name="Wu D."/>
            <person name="Madern D."/>
            <person name="Eisen J.A."/>
            <person name="Darling A.E."/>
            <person name="Facciotti M.T."/>
        </authorList>
    </citation>
    <scope>NUCLEOTIDE SEQUENCE [LARGE SCALE GENOMIC DNA]</scope>
    <source>
        <strain evidence="1 2">100A6</strain>
    </source>
</reference>
<name>M0LZ70_9EURY</name>
<proteinExistence type="predicted"/>
<protein>
    <submittedName>
        <fullName evidence="1">Uncharacterized protein</fullName>
    </submittedName>
</protein>
<organism evidence="1 2">
    <name type="scientific">Halococcus hamelinensis 100A6</name>
    <dbReference type="NCBI Taxonomy" id="1132509"/>
    <lineage>
        <taxon>Archaea</taxon>
        <taxon>Methanobacteriati</taxon>
        <taxon>Methanobacteriota</taxon>
        <taxon>Stenosarchaea group</taxon>
        <taxon>Halobacteria</taxon>
        <taxon>Halobacteriales</taxon>
        <taxon>Halococcaceae</taxon>
        <taxon>Halococcus</taxon>
    </lineage>
</organism>
<evidence type="ECO:0000313" key="2">
    <source>
        <dbReference type="Proteomes" id="UP000011566"/>
    </source>
</evidence>
<evidence type="ECO:0000313" key="1">
    <source>
        <dbReference type="EMBL" id="EMA38453.1"/>
    </source>
</evidence>
<gene>
    <name evidence="1" type="ORF">C447_09872</name>
</gene>
<dbReference type="RefSeq" id="WP_007693369.1">
    <property type="nucleotide sequence ID" value="NZ_AJRK01000102.1"/>
</dbReference>
<sequence>MTDALVCNRCGEAVPREEWKRNLNGTIEFNFLEAGTMGEYERGPKTAHLCGECAGDFADECDIEIPDKWTRGLEDDQEGDGA</sequence>
<comment type="caution">
    <text evidence="1">The sequence shown here is derived from an EMBL/GenBank/DDBJ whole genome shotgun (WGS) entry which is preliminary data.</text>
</comment>